<gene>
    <name evidence="1" type="ORF">CEXT_542401</name>
</gene>
<proteinExistence type="predicted"/>
<evidence type="ECO:0000313" key="2">
    <source>
        <dbReference type="Proteomes" id="UP001054945"/>
    </source>
</evidence>
<comment type="caution">
    <text evidence="1">The sequence shown here is derived from an EMBL/GenBank/DDBJ whole genome shotgun (WGS) entry which is preliminary data.</text>
</comment>
<protein>
    <submittedName>
        <fullName evidence="1">Uncharacterized protein</fullName>
    </submittedName>
</protein>
<dbReference type="EMBL" id="BPLR01003511">
    <property type="protein sequence ID" value="GIX85383.1"/>
    <property type="molecule type" value="Genomic_DNA"/>
</dbReference>
<dbReference type="Proteomes" id="UP001054945">
    <property type="component" value="Unassembled WGS sequence"/>
</dbReference>
<name>A0AAV4NNK8_CAEEX</name>
<accession>A0AAV4NNK8</accession>
<evidence type="ECO:0000313" key="1">
    <source>
        <dbReference type="EMBL" id="GIX85383.1"/>
    </source>
</evidence>
<keyword evidence="2" id="KW-1185">Reference proteome</keyword>
<reference evidence="1 2" key="1">
    <citation type="submission" date="2021-06" db="EMBL/GenBank/DDBJ databases">
        <title>Caerostris extrusa draft genome.</title>
        <authorList>
            <person name="Kono N."/>
            <person name="Arakawa K."/>
        </authorList>
    </citation>
    <scope>NUCLEOTIDE SEQUENCE [LARGE SCALE GENOMIC DNA]</scope>
</reference>
<sequence length="83" mass="9347">MRHGCAGMKLTLNRSSLSLPDYPALGQQAYEGQFSSDDELMEDDLARTTQFPQRAYGGQNRSDSDLMEDNLDNTTVLKFLQKN</sequence>
<dbReference type="AlphaFoldDB" id="A0AAV4NNK8"/>
<organism evidence="1 2">
    <name type="scientific">Caerostris extrusa</name>
    <name type="common">Bark spider</name>
    <name type="synonym">Caerostris bankana</name>
    <dbReference type="NCBI Taxonomy" id="172846"/>
    <lineage>
        <taxon>Eukaryota</taxon>
        <taxon>Metazoa</taxon>
        <taxon>Ecdysozoa</taxon>
        <taxon>Arthropoda</taxon>
        <taxon>Chelicerata</taxon>
        <taxon>Arachnida</taxon>
        <taxon>Araneae</taxon>
        <taxon>Araneomorphae</taxon>
        <taxon>Entelegynae</taxon>
        <taxon>Araneoidea</taxon>
        <taxon>Araneidae</taxon>
        <taxon>Caerostris</taxon>
    </lineage>
</organism>